<feature type="compositionally biased region" description="Basic and acidic residues" evidence="1">
    <location>
        <begin position="158"/>
        <end position="169"/>
    </location>
</feature>
<dbReference type="SUPFAM" id="SSF53098">
    <property type="entry name" value="Ribonuclease H-like"/>
    <property type="match status" value="1"/>
</dbReference>
<dbReference type="GO" id="GO:0004523">
    <property type="term" value="F:RNA-DNA hybrid ribonuclease activity"/>
    <property type="evidence" value="ECO:0007669"/>
    <property type="project" value="InterPro"/>
</dbReference>
<dbReference type="InterPro" id="IPR012337">
    <property type="entry name" value="RNaseH-like_sf"/>
</dbReference>
<evidence type="ECO:0000259" key="2">
    <source>
        <dbReference type="Pfam" id="PF13456"/>
    </source>
</evidence>
<keyword evidence="4" id="KW-1185">Reference proteome</keyword>
<dbReference type="InterPro" id="IPR044730">
    <property type="entry name" value="RNase_H-like_dom_plant"/>
</dbReference>
<protein>
    <recommendedName>
        <fullName evidence="2">RNase H type-1 domain-containing protein</fullName>
    </recommendedName>
</protein>
<evidence type="ECO:0000256" key="1">
    <source>
        <dbReference type="SAM" id="MobiDB-lite"/>
    </source>
</evidence>
<dbReference type="InterPro" id="IPR002156">
    <property type="entry name" value="RNaseH_domain"/>
</dbReference>
<dbReference type="GO" id="GO:0003676">
    <property type="term" value="F:nucleic acid binding"/>
    <property type="evidence" value="ECO:0007669"/>
    <property type="project" value="InterPro"/>
</dbReference>
<sequence>MKAAAVRSGGFEGGVEWAGGRWRPDRPVRWRALWSMACGRLSRSELINAWLAIGEVINSPLCRNCGKDSETALHALWECDKIQECWGLGFNKLRKPQLHLVSFIDLVSVVSQHGENLELFTVLAWYIWCRRNKWQFNELCLPPEKLFDAAESTLKEFQHKPVNRSEKSKPQPQRWSPPERGTYKVNYDGAYFPEEEEAGIGIVVRNELGQVMASLAEKLVMPSTVEVLEAMAARRAMIFMEELGLRRAIFEGDSELVVKALIGDCPDRGIMRRAYLLSGVGVDGHMGWGWTAQVHITRF</sequence>
<dbReference type="PANTHER" id="PTHR47074:SF48">
    <property type="entry name" value="POLYNUCLEOTIDYL TRANSFERASE, RIBONUCLEASE H-LIKE SUPERFAMILY PROTEIN"/>
    <property type="match status" value="1"/>
</dbReference>
<feature type="region of interest" description="Disordered" evidence="1">
    <location>
        <begin position="158"/>
        <end position="181"/>
    </location>
</feature>
<dbReference type="InterPro" id="IPR036397">
    <property type="entry name" value="RNaseH_sf"/>
</dbReference>
<dbReference type="Gene3D" id="3.30.420.10">
    <property type="entry name" value="Ribonuclease H-like superfamily/Ribonuclease H"/>
    <property type="match status" value="1"/>
</dbReference>
<dbReference type="InterPro" id="IPR052929">
    <property type="entry name" value="RNase_H-like_EbsB-rel"/>
</dbReference>
<organism evidence="3 4">
    <name type="scientific">Lithocarpus litseifolius</name>
    <dbReference type="NCBI Taxonomy" id="425828"/>
    <lineage>
        <taxon>Eukaryota</taxon>
        <taxon>Viridiplantae</taxon>
        <taxon>Streptophyta</taxon>
        <taxon>Embryophyta</taxon>
        <taxon>Tracheophyta</taxon>
        <taxon>Spermatophyta</taxon>
        <taxon>Magnoliopsida</taxon>
        <taxon>eudicotyledons</taxon>
        <taxon>Gunneridae</taxon>
        <taxon>Pentapetalae</taxon>
        <taxon>rosids</taxon>
        <taxon>fabids</taxon>
        <taxon>Fagales</taxon>
        <taxon>Fagaceae</taxon>
        <taxon>Lithocarpus</taxon>
    </lineage>
</organism>
<dbReference type="AlphaFoldDB" id="A0AAW2BS61"/>
<reference evidence="3 4" key="1">
    <citation type="submission" date="2024-01" db="EMBL/GenBank/DDBJ databases">
        <title>A telomere-to-telomere, gap-free genome of sweet tea (Lithocarpus litseifolius).</title>
        <authorList>
            <person name="Zhou J."/>
        </authorList>
    </citation>
    <scope>NUCLEOTIDE SEQUENCE [LARGE SCALE GENOMIC DNA]</scope>
    <source>
        <strain evidence="3">Zhou-2022a</strain>
        <tissue evidence="3">Leaf</tissue>
    </source>
</reference>
<dbReference type="PANTHER" id="PTHR47074">
    <property type="entry name" value="BNAC02G40300D PROTEIN"/>
    <property type="match status" value="1"/>
</dbReference>
<accession>A0AAW2BS61</accession>
<comment type="caution">
    <text evidence="3">The sequence shown here is derived from an EMBL/GenBank/DDBJ whole genome shotgun (WGS) entry which is preliminary data.</text>
</comment>
<evidence type="ECO:0000313" key="4">
    <source>
        <dbReference type="Proteomes" id="UP001459277"/>
    </source>
</evidence>
<feature type="domain" description="RNase H type-1" evidence="2">
    <location>
        <begin position="186"/>
        <end position="272"/>
    </location>
</feature>
<dbReference type="EMBL" id="JAZDWU010000010">
    <property type="protein sequence ID" value="KAK9988203.1"/>
    <property type="molecule type" value="Genomic_DNA"/>
</dbReference>
<name>A0AAW2BS61_9ROSI</name>
<dbReference type="Pfam" id="PF13456">
    <property type="entry name" value="RVT_3"/>
    <property type="match status" value="1"/>
</dbReference>
<gene>
    <name evidence="3" type="ORF">SO802_028442</name>
</gene>
<dbReference type="CDD" id="cd06222">
    <property type="entry name" value="RNase_H_like"/>
    <property type="match status" value="1"/>
</dbReference>
<proteinExistence type="predicted"/>
<dbReference type="Proteomes" id="UP001459277">
    <property type="component" value="Unassembled WGS sequence"/>
</dbReference>
<evidence type="ECO:0000313" key="3">
    <source>
        <dbReference type="EMBL" id="KAK9988203.1"/>
    </source>
</evidence>